<dbReference type="Gene3D" id="3.40.50.1450">
    <property type="entry name" value="HybD-like"/>
    <property type="match status" value="1"/>
</dbReference>
<keyword evidence="6" id="KW-1185">Reference proteome</keyword>
<proteinExistence type="inferred from homology"/>
<evidence type="ECO:0000313" key="5">
    <source>
        <dbReference type="EMBL" id="OPG17528.1"/>
    </source>
</evidence>
<dbReference type="PIRSF" id="PIRSF019549">
    <property type="entry name" value="Peptidase_A25"/>
    <property type="match status" value="1"/>
</dbReference>
<evidence type="ECO:0000256" key="4">
    <source>
        <dbReference type="HAMAP-Rule" id="MF_00626"/>
    </source>
</evidence>
<dbReference type="AlphaFoldDB" id="A0A1V4EY05"/>
<evidence type="ECO:0000256" key="2">
    <source>
        <dbReference type="ARBA" id="ARBA00022801"/>
    </source>
</evidence>
<keyword evidence="3 4" id="KW-0865">Zymogen</keyword>
<dbReference type="InterPro" id="IPR005080">
    <property type="entry name" value="Peptidase_A25"/>
</dbReference>
<keyword evidence="1 4" id="KW-0645">Protease</keyword>
<accession>A0A1V4EY05</accession>
<dbReference type="Proteomes" id="UP000190229">
    <property type="component" value="Unassembled WGS sequence"/>
</dbReference>
<dbReference type="EC" id="3.4.24.78" evidence="4"/>
<comment type="catalytic activity">
    <reaction evidence="4">
        <text>Endopeptidase action with P4 Glu or Asp, P1 preferably Glu &gt; Asp, P1' hydrophobic and P2' Ala.</text>
        <dbReference type="EC" id="3.4.24.78"/>
    </reaction>
</comment>
<gene>
    <name evidence="4" type="primary">gpr</name>
    <name evidence="5" type="ORF">B2M26_01605</name>
</gene>
<dbReference type="GO" id="GO:0004222">
    <property type="term" value="F:metalloendopeptidase activity"/>
    <property type="evidence" value="ECO:0007669"/>
    <property type="project" value="UniProtKB-UniRule"/>
</dbReference>
<name>A0A1V4EY05_9BACL</name>
<comment type="similarity">
    <text evidence="4">Belongs to the peptidase A25 family.</text>
</comment>
<comment type="subunit">
    <text evidence="4">Homotetramer.</text>
</comment>
<dbReference type="OrthoDB" id="9777293at2"/>
<dbReference type="NCBIfam" id="TIGR01441">
    <property type="entry name" value="GPR"/>
    <property type="match status" value="1"/>
</dbReference>
<dbReference type="GO" id="GO:0006508">
    <property type="term" value="P:proteolysis"/>
    <property type="evidence" value="ECO:0007669"/>
    <property type="project" value="UniProtKB-UniRule"/>
</dbReference>
<reference evidence="5 6" key="1">
    <citation type="submission" date="2017-02" db="EMBL/GenBank/DDBJ databases">
        <title>Draft genome of Acidibacillus ferrooxidans Huett2.</title>
        <authorList>
            <person name="Schopf S."/>
        </authorList>
    </citation>
    <scope>NUCLEOTIDE SEQUENCE [LARGE SCALE GENOMIC DNA]</scope>
    <source>
        <strain evidence="5 6">Huett2</strain>
    </source>
</reference>
<organism evidence="5 6">
    <name type="scientific">Ferroacidibacillus organovorans</name>
    <dbReference type="NCBI Taxonomy" id="1765683"/>
    <lineage>
        <taxon>Bacteria</taxon>
        <taxon>Bacillati</taxon>
        <taxon>Bacillota</taxon>
        <taxon>Bacilli</taxon>
        <taxon>Bacillales</taxon>
        <taxon>Alicyclobacillaceae</taxon>
        <taxon>Ferroacidibacillus</taxon>
    </lineage>
</organism>
<evidence type="ECO:0000256" key="3">
    <source>
        <dbReference type="ARBA" id="ARBA00023145"/>
    </source>
</evidence>
<evidence type="ECO:0000313" key="6">
    <source>
        <dbReference type="Proteomes" id="UP000190229"/>
    </source>
</evidence>
<comment type="PTM">
    <text evidence="4">Autoproteolytically processed. The inactive tetrameric zymogen termed p46 autoprocesses to a smaller form termed p41, which is active only during spore germination.</text>
</comment>
<dbReference type="EMBL" id="MWPS01000003">
    <property type="protein sequence ID" value="OPG17528.1"/>
    <property type="molecule type" value="Genomic_DNA"/>
</dbReference>
<feature type="propeptide" id="PRO_5010750781" evidence="4">
    <location>
        <begin position="1"/>
        <end position="29"/>
    </location>
</feature>
<protein>
    <recommendedName>
        <fullName evidence="4">Germination protease</fullName>
        <ecNumber evidence="4">3.4.24.78</ecNumber>
    </recommendedName>
    <alternativeName>
        <fullName evidence="4">GPR endopeptidase</fullName>
    </alternativeName>
    <alternativeName>
        <fullName evidence="4">Germination proteinase</fullName>
    </alternativeName>
    <alternativeName>
        <fullName evidence="4">Spore protease</fullName>
    </alternativeName>
</protein>
<dbReference type="GO" id="GO:0009847">
    <property type="term" value="P:spore germination"/>
    <property type="evidence" value="ECO:0007669"/>
    <property type="project" value="UniProtKB-UniRule"/>
</dbReference>
<dbReference type="HAMAP" id="MF_00626">
    <property type="entry name" value="Germination_prot"/>
    <property type="match status" value="1"/>
</dbReference>
<comment type="caution">
    <text evidence="5">The sequence shown here is derived from an EMBL/GenBank/DDBJ whole genome shotgun (WGS) entry which is preliminary data.</text>
</comment>
<dbReference type="Pfam" id="PF03418">
    <property type="entry name" value="Peptidase_A25"/>
    <property type="match status" value="2"/>
</dbReference>
<feature type="chain" id="PRO_5023476174" description="Germination protease" evidence="4">
    <location>
        <begin position="30"/>
        <end position="344"/>
    </location>
</feature>
<sequence>MDATGWTQNGKRIPSPDEIIFDERSVRVDLAVEAHEIASENTDGIPGIHMDQSQEENFKVSRMVVEDEKGARIIGKLPGRYVTIEVPELRKKDPELQEQISLLFAEEMKPFMTVPDDARVLIIGLGNWNVTPDALGPMVAESVFVTRHLFSLMPDLLDDGFRSVSAISPGVLGITGIETSEIVLGIVDHIKPDLVIAIDALAARSLDRVNTTIQIADSGIQPGAGVGNPRKALNRETLGVEVVAIGIPTVLDAATIASDAMELVLSHLDQRVPGTKQGDVIGRMTPEEKRAMVAEVLHPLGHNLMVTPKEIDEFVEDIAHVVALGLNLAIHKGLSIEDAKALTH</sequence>
<dbReference type="SUPFAM" id="SSF53163">
    <property type="entry name" value="HybD-like"/>
    <property type="match status" value="1"/>
</dbReference>
<keyword evidence="2 4" id="KW-0378">Hydrolase</keyword>
<evidence type="ECO:0000256" key="1">
    <source>
        <dbReference type="ARBA" id="ARBA00022670"/>
    </source>
</evidence>
<dbReference type="InterPro" id="IPR023430">
    <property type="entry name" value="Pept_HybD-like_dom_sf"/>
</dbReference>
<comment type="function">
    <text evidence="4">Initiates the rapid degradation of small, acid-soluble proteins during spore germination.</text>
</comment>